<proteinExistence type="predicted"/>
<protein>
    <recommendedName>
        <fullName evidence="4">Tetratricopeptide repeat protein</fullName>
    </recommendedName>
</protein>
<dbReference type="Proteomes" id="UP001055102">
    <property type="component" value="Unassembled WGS sequence"/>
</dbReference>
<name>A0ABQ4SU78_9HYPH</name>
<feature type="region of interest" description="Disordered" evidence="1">
    <location>
        <begin position="248"/>
        <end position="346"/>
    </location>
</feature>
<keyword evidence="3" id="KW-1185">Reference proteome</keyword>
<reference evidence="2" key="1">
    <citation type="journal article" date="2021" name="Front. Microbiol.">
        <title>Comprehensive Comparative Genomics and Phenotyping of Methylobacterium Species.</title>
        <authorList>
            <person name="Alessa O."/>
            <person name="Ogura Y."/>
            <person name="Fujitani Y."/>
            <person name="Takami H."/>
            <person name="Hayashi T."/>
            <person name="Sahin N."/>
            <person name="Tani A."/>
        </authorList>
    </citation>
    <scope>NUCLEOTIDE SEQUENCE</scope>
    <source>
        <strain evidence="2">LMG 23639</strain>
    </source>
</reference>
<reference evidence="2" key="2">
    <citation type="submission" date="2021-08" db="EMBL/GenBank/DDBJ databases">
        <authorList>
            <person name="Tani A."/>
            <person name="Ola A."/>
            <person name="Ogura Y."/>
            <person name="Katsura K."/>
            <person name="Hayashi T."/>
        </authorList>
    </citation>
    <scope>NUCLEOTIDE SEQUENCE</scope>
    <source>
        <strain evidence="2">LMG 23639</strain>
    </source>
</reference>
<evidence type="ECO:0000313" key="2">
    <source>
        <dbReference type="EMBL" id="GJE06652.1"/>
    </source>
</evidence>
<feature type="compositionally biased region" description="Low complexity" evidence="1">
    <location>
        <begin position="315"/>
        <end position="334"/>
    </location>
</feature>
<sequence>MRACLAEAGRKRRGDPRRVFAGGLLRAVARSLSPCLALLALVSPALAAKLLSIEGAETGGYGRIALTFDSPVTVKAKIAGSVLVIGFGETAPGGSERLATAMPNYVSVLRRDPDATGLRIALQKPYRLNVQQAGERTYVDLLPETWSGLPPPVPQAVVTDLAKRAYTAEQVIKAATPVPVAKPLAIEVAHLPTLTRLTLRLPEDIKTSQRREGPATLVTIPGAWKIEQSDTRGRLRPAVARFSVDGDGTASTLTVEPAEGYTVSTDRDDEGLSIDVAKQEIGRKDAKAEAGKSEAPKPETGTTEPAKAEAGPGDAKAQARGGASGRASEAGSARTDMEERSRAGVPSGVREAVGDLVFPFGKAPAAALFERGGTTFLVFETAGSVALPASAATAGIAGPPKRVGSVQVLRFPAPAGKLLDLLPVGPLAAPTGWELLIGDSLGPSDALVVTRAPLGAGRIGLGVRLPDPGAATWLDLDGERVAVVTTLGRRPSGVAKRQRFVDFELLPSRLGVAVLAQADDLLVRPDLDGVSIGREGGLAVSAVERPAETVASDVEMLAVERKTWDEAKRGDVRESLRRLFEAVVEQPLSLRGPARLAYARTLIANGYDPEGLTVLDAIAADDPVLGAQREIAILRGAAMARLGRTAETRKILSTKALARDPEAALWRGLAEVTAGLWLDAEGLLRAGSPILDRYPDDLQVVLRTAAAEASVETGDLEAAKRQIALAARLTPDPLTRDRLKMVTARIDEGMGQTVPALAAYDKLAESAEQPVAAAATLRGTLLAHSTGRLKAPDAIERLERLALMWHGGWIEAELFTGLARLYRETGRWRESFVVTRRVDLAGPESATARALHNEAQAMFDDLFLSDLGAKMTGVQAVALYFDFKDFGPVGRRGDEIVRRLSDRLIALDLLESAAELLQHQVDHRLAGPARASVATRLAAVRLMDGQPLKALETLDATYLPELPSELRRARMLLRARALSDLSRTDLALETLEGDVGPDAQRLRADILWAARRWREAGESHEMLLGEVWRGGKPLDDAARADVIRAAIAYGLASESLGLERLKAKFAGPMAESADARTFALLTAPNAIRNPVFREIAQRASTAQTLAAFMDEYRKRYPDIALPERGRRAAGAEAPPPG</sequence>
<feature type="compositionally biased region" description="Basic and acidic residues" evidence="1">
    <location>
        <begin position="277"/>
        <end position="297"/>
    </location>
</feature>
<comment type="caution">
    <text evidence="2">The sequence shown here is derived from an EMBL/GenBank/DDBJ whole genome shotgun (WGS) entry which is preliminary data.</text>
</comment>
<organism evidence="2 3">
    <name type="scientific">Methylobacterium jeotgali</name>
    <dbReference type="NCBI Taxonomy" id="381630"/>
    <lineage>
        <taxon>Bacteria</taxon>
        <taxon>Pseudomonadati</taxon>
        <taxon>Pseudomonadota</taxon>
        <taxon>Alphaproteobacteria</taxon>
        <taxon>Hyphomicrobiales</taxon>
        <taxon>Methylobacteriaceae</taxon>
        <taxon>Methylobacterium</taxon>
    </lineage>
</organism>
<evidence type="ECO:0008006" key="4">
    <source>
        <dbReference type="Google" id="ProtNLM"/>
    </source>
</evidence>
<accession>A0ABQ4SU78</accession>
<dbReference type="EMBL" id="BPQR01000031">
    <property type="protein sequence ID" value="GJE06652.1"/>
    <property type="molecule type" value="Genomic_DNA"/>
</dbReference>
<evidence type="ECO:0000256" key="1">
    <source>
        <dbReference type="SAM" id="MobiDB-lite"/>
    </source>
</evidence>
<evidence type="ECO:0000313" key="3">
    <source>
        <dbReference type="Proteomes" id="UP001055102"/>
    </source>
</evidence>
<gene>
    <name evidence="2" type="ORF">AOPFMNJM_1974</name>
</gene>